<dbReference type="Pfam" id="PF21089">
    <property type="entry name" value="PKS_DH_N"/>
    <property type="match status" value="1"/>
</dbReference>
<dbReference type="EMBL" id="JBHXIJ010000423">
    <property type="protein sequence ID" value="MFD5103559.1"/>
    <property type="molecule type" value="Genomic_DNA"/>
</dbReference>
<keyword evidence="9" id="KW-1185">Reference proteome</keyword>
<evidence type="ECO:0000259" key="6">
    <source>
        <dbReference type="PROSITE" id="PS50075"/>
    </source>
</evidence>
<dbReference type="InterPro" id="IPR042104">
    <property type="entry name" value="PKS_dehydratase_sf"/>
</dbReference>
<dbReference type="Gene3D" id="3.40.50.720">
    <property type="entry name" value="NAD(P)-binding Rossmann-like Domain"/>
    <property type="match status" value="1"/>
</dbReference>
<feature type="domain" description="PKS/mFAS DH" evidence="7">
    <location>
        <begin position="76"/>
        <end position="355"/>
    </location>
</feature>
<dbReference type="SUPFAM" id="SSF47336">
    <property type="entry name" value="ACP-like"/>
    <property type="match status" value="1"/>
</dbReference>
<reference evidence="8 9" key="1">
    <citation type="submission" date="2024-09" db="EMBL/GenBank/DDBJ databases">
        <title>The Natural Products Discovery Center: Release of the First 8490 Sequenced Strains for Exploring Actinobacteria Biosynthetic Diversity.</title>
        <authorList>
            <person name="Kalkreuter E."/>
            <person name="Kautsar S.A."/>
            <person name="Yang D."/>
            <person name="Bader C.D."/>
            <person name="Teijaro C.N."/>
            <person name="Fluegel L."/>
            <person name="Davis C.M."/>
            <person name="Simpson J.R."/>
            <person name="Lauterbach L."/>
            <person name="Steele A.D."/>
            <person name="Gui C."/>
            <person name="Meng S."/>
            <person name="Li G."/>
            <person name="Viehrig K."/>
            <person name="Ye F."/>
            <person name="Su P."/>
            <person name="Kiefer A.F."/>
            <person name="Nichols A."/>
            <person name="Cepeda A.J."/>
            <person name="Yan W."/>
            <person name="Fan B."/>
            <person name="Jiang Y."/>
            <person name="Adhikari A."/>
            <person name="Zheng C.-J."/>
            <person name="Schuster L."/>
            <person name="Cowan T.M."/>
            <person name="Smanski M.J."/>
            <person name="Chevrette M.G."/>
            <person name="De Carvalho L.P.S."/>
            <person name="Shen B."/>
        </authorList>
    </citation>
    <scope>NUCLEOTIDE SEQUENCE [LARGE SCALE GENOMIC DNA]</scope>
    <source>
        <strain evidence="8 9">NPDC058348</strain>
    </source>
</reference>
<dbReference type="Gene3D" id="3.10.129.110">
    <property type="entry name" value="Polyketide synthase dehydratase"/>
    <property type="match status" value="1"/>
</dbReference>
<keyword evidence="1" id="KW-0596">Phosphopantetheine</keyword>
<keyword evidence="4" id="KW-0511">Multifunctional enzyme</keyword>
<dbReference type="InterPro" id="IPR020806">
    <property type="entry name" value="PKS_PP-bd"/>
</dbReference>
<dbReference type="PROSITE" id="PS50075">
    <property type="entry name" value="CARRIER"/>
    <property type="match status" value="1"/>
</dbReference>
<dbReference type="InterPro" id="IPR055123">
    <property type="entry name" value="SpnB-like_Rossmann"/>
</dbReference>
<dbReference type="InterPro" id="IPR049552">
    <property type="entry name" value="PKS_DH_N"/>
</dbReference>
<dbReference type="InterPro" id="IPR013968">
    <property type="entry name" value="PKS_KR"/>
</dbReference>
<dbReference type="InterPro" id="IPR036736">
    <property type="entry name" value="ACP-like_sf"/>
</dbReference>
<dbReference type="InterPro" id="IPR009081">
    <property type="entry name" value="PP-bd_ACP"/>
</dbReference>
<keyword evidence="3" id="KW-0808">Transferase</keyword>
<dbReference type="PROSITE" id="PS00012">
    <property type="entry name" value="PHOSPHOPANTETHEINE"/>
    <property type="match status" value="1"/>
</dbReference>
<dbReference type="InterPro" id="IPR036291">
    <property type="entry name" value="NAD(P)-bd_dom_sf"/>
</dbReference>
<gene>
    <name evidence="8" type="ORF">ACFWJN_32015</name>
</gene>
<dbReference type="InterPro" id="IPR049551">
    <property type="entry name" value="PKS_DH_C"/>
</dbReference>
<dbReference type="CDD" id="cd08956">
    <property type="entry name" value="KR_3_FAS_SDR_x"/>
    <property type="match status" value="1"/>
</dbReference>
<evidence type="ECO:0000256" key="5">
    <source>
        <dbReference type="PROSITE-ProRule" id="PRU01363"/>
    </source>
</evidence>
<dbReference type="Pfam" id="PF14765">
    <property type="entry name" value="PS-DH"/>
    <property type="match status" value="1"/>
</dbReference>
<dbReference type="SMART" id="SM00823">
    <property type="entry name" value="PKS_PP"/>
    <property type="match status" value="1"/>
</dbReference>
<feature type="region of interest" description="N-terminal hotdog fold" evidence="5">
    <location>
        <begin position="76"/>
        <end position="198"/>
    </location>
</feature>
<dbReference type="Proteomes" id="UP001598448">
    <property type="component" value="Unassembled WGS sequence"/>
</dbReference>
<evidence type="ECO:0000313" key="8">
    <source>
        <dbReference type="EMBL" id="MFD5103559.1"/>
    </source>
</evidence>
<dbReference type="Gene3D" id="3.30.70.3290">
    <property type="match status" value="1"/>
</dbReference>
<evidence type="ECO:0000256" key="1">
    <source>
        <dbReference type="ARBA" id="ARBA00022450"/>
    </source>
</evidence>
<feature type="region of interest" description="C-terminal hotdog fold" evidence="5">
    <location>
        <begin position="215"/>
        <end position="355"/>
    </location>
</feature>
<dbReference type="InterPro" id="IPR050091">
    <property type="entry name" value="PKS_NRPS_Biosynth_Enz"/>
</dbReference>
<dbReference type="InterPro" id="IPR020807">
    <property type="entry name" value="PKS_DH"/>
</dbReference>
<dbReference type="Pfam" id="PF00550">
    <property type="entry name" value="PP-binding"/>
    <property type="match status" value="1"/>
</dbReference>
<evidence type="ECO:0000313" key="9">
    <source>
        <dbReference type="Proteomes" id="UP001598448"/>
    </source>
</evidence>
<dbReference type="Pfam" id="PF08659">
    <property type="entry name" value="KR"/>
    <property type="match status" value="1"/>
</dbReference>
<evidence type="ECO:0000256" key="4">
    <source>
        <dbReference type="ARBA" id="ARBA00023268"/>
    </source>
</evidence>
<dbReference type="SMART" id="SM00822">
    <property type="entry name" value="PKS_KR"/>
    <property type="match status" value="1"/>
</dbReference>
<name>A0ABW6FWY1_9ACTN</name>
<dbReference type="PROSITE" id="PS52019">
    <property type="entry name" value="PKS_MFAS_DH"/>
    <property type="match status" value="1"/>
</dbReference>
<evidence type="ECO:0000256" key="2">
    <source>
        <dbReference type="ARBA" id="ARBA00022553"/>
    </source>
</evidence>
<evidence type="ECO:0000259" key="7">
    <source>
        <dbReference type="PROSITE" id="PS52019"/>
    </source>
</evidence>
<dbReference type="PANTHER" id="PTHR43775:SF51">
    <property type="entry name" value="INACTIVE PHENOLPHTHIOCEROL SYNTHESIS POLYKETIDE SYNTHASE TYPE I PKS1-RELATED"/>
    <property type="match status" value="1"/>
</dbReference>
<protein>
    <submittedName>
        <fullName evidence="8">Type I polyketide synthase</fullName>
    </submittedName>
</protein>
<accession>A0ABW6FWY1</accession>
<feature type="active site" description="Proton donor; for dehydratase activity" evidence="5">
    <location>
        <position position="276"/>
    </location>
</feature>
<feature type="active site" description="Proton acceptor; for dehydratase activity" evidence="5">
    <location>
        <position position="108"/>
    </location>
</feature>
<dbReference type="Gene3D" id="1.10.1200.10">
    <property type="entry name" value="ACP-like"/>
    <property type="match status" value="1"/>
</dbReference>
<dbReference type="SUPFAM" id="SSF51735">
    <property type="entry name" value="NAD(P)-binding Rossmann-fold domains"/>
    <property type="match status" value="2"/>
</dbReference>
<proteinExistence type="predicted"/>
<organism evidence="8 9">
    <name type="scientific">Streptomyces albidochromogenes</name>
    <dbReference type="NCBI Taxonomy" id="329524"/>
    <lineage>
        <taxon>Bacteria</taxon>
        <taxon>Bacillati</taxon>
        <taxon>Actinomycetota</taxon>
        <taxon>Actinomycetes</taxon>
        <taxon>Kitasatosporales</taxon>
        <taxon>Streptomycetaceae</taxon>
        <taxon>Streptomyces</taxon>
    </lineage>
</organism>
<keyword evidence="2" id="KW-0597">Phosphoprotein</keyword>
<feature type="non-terminal residue" evidence="8">
    <location>
        <position position="1"/>
    </location>
</feature>
<dbReference type="RefSeq" id="WP_386721888.1">
    <property type="nucleotide sequence ID" value="NZ_JBHXIJ010000423.1"/>
</dbReference>
<dbReference type="InterPro" id="IPR006162">
    <property type="entry name" value="Ppantetheine_attach_site"/>
</dbReference>
<dbReference type="InterPro" id="IPR057326">
    <property type="entry name" value="KR_dom"/>
</dbReference>
<comment type="caution">
    <text evidence="8">The sequence shown here is derived from an EMBL/GenBank/DDBJ whole genome shotgun (WGS) entry which is preliminary data.</text>
</comment>
<dbReference type="PANTHER" id="PTHR43775">
    <property type="entry name" value="FATTY ACID SYNTHASE"/>
    <property type="match status" value="1"/>
</dbReference>
<sequence>TTGTLRRGEDTTTRFLTSLATLHVRGTPVDWQPAYGDAQPARVELPTYPFQRTRYWLERAGKAGDVSGAGIDPAEHPLLGALVELPDSGGVLATGRLSLKSHPWLADHAVSGTVLVPGAALVELAVRAGDQAGTGLLDELVIEAPLILPASGAVRVQVAIGGLDSFGRRPVTVHARAEDSESWVRHATGFTASTATSAAGSGSAYDFGVWPPQGAEALSVDDFYDLRYAAGYEYGPVFQGLRKVWRRGEELFAEVALPDDVAGEAAAFGLHPALLDAALHTAAFGSGPQGADGRTLLPFAWNGVALHATGAARLRIRIAPQGADTVTVEAADTAGAPVATVDGLTFRAVDPSQLAAGDDPLKDSVFRVEWQPVAVPDTTAGTDWPLLDLTGRTDEDIRTLTGDVLTAVQELLTTDPDDTRLIVLTRDATTNPAQAAVWGLIRTAQNEHPDRIVLVDTDTDTDTDTGTQSRDLLHTALATGEPQLALHNGHITVPRLTRTTLTTTDSPLDPNGTVLITGGTGTLGALTAHHLITHHHITHLHLISRRGPATPGTQDLHRELTALGAHVTISAVDATNPDQITALLNTLHPDHPLTAVIHTAGVLDDATITAQTSRHLDTAYRAKTDAAHVLHEATKHHNLAAFVLFSSAAGTLGNPGQANYAAANAALDAYAHHLRTQGTPATSLAWGLWADASGMTGHLDSGDQSRMSRQGAAALSAEEGMALLDAGLRSSEAALVTSKMNFPALRAAAVDGRLPVILRGLVRLPRKAAHTAADAPESLADQIAALPEADRQRRLLDLVRGHASTVLGDVPIRSAQPFKDVGFDSLTAVELRNRLATATGIRLPATLIFDYPTPAALARHLQSELVPEDAAEDVTAVAGAPVRSAAEAEAATAEELGRIAAMDADDLVARALGAIGN</sequence>
<evidence type="ECO:0000256" key="3">
    <source>
        <dbReference type="ARBA" id="ARBA00022679"/>
    </source>
</evidence>
<feature type="domain" description="Carrier" evidence="6">
    <location>
        <begin position="789"/>
        <end position="865"/>
    </location>
</feature>
<dbReference type="Pfam" id="PF22953">
    <property type="entry name" value="SpnB_Rossmann"/>
    <property type="match status" value="1"/>
</dbReference>
<dbReference type="SMART" id="SM00826">
    <property type="entry name" value="PKS_DH"/>
    <property type="match status" value="1"/>
</dbReference>
<dbReference type="SMART" id="SM01294">
    <property type="entry name" value="PKS_PP_betabranch"/>
    <property type="match status" value="1"/>
</dbReference>
<dbReference type="InterPro" id="IPR049900">
    <property type="entry name" value="PKS_mFAS_DH"/>
</dbReference>